<sequence length="376" mass="42409">MGKVFEQVICVGISLLFAGLVTKYASFFHISSPALMIGSFFAAYFTMGRSLKWIVTYTHMLLKVVLIKMQRMIITSTSSDCVNFCFTYLQKTSRSFSAVTMLLPSDLRFAVTVFYLVLRALDSIEDDMSIPIATKKQEMLAFASQLEKPACGSNKGFGNGLKFMNKGANIDEVNLLKHFDEVIKGYQSLRSEYQLIISHATLEMAHGMVEFLEKDVETVRDYDRYCFFVAGIVGIGLSQLFTAAKVEKLELPNLEYLAVSMGTFLQKTNIIRDYFEDISQGEPRIFYPKEIWCKYVSNIVDLQKIENSKKGTLCVNEMILDALRHIPDVITYLSALQNSAVFSFCAIPQCMAIATLKLCFHNPAVLNSLVKIPRKV</sequence>
<reference evidence="6 7" key="1">
    <citation type="journal article" date="2020" name="bioRxiv">
        <title>Metabolic contributions of an alphaproteobacterial endosymbiont in the apicomplexan Cardiosporidium cionae.</title>
        <authorList>
            <person name="Hunter E.S."/>
            <person name="Paight C.J."/>
            <person name="Lane C.E."/>
        </authorList>
    </citation>
    <scope>NUCLEOTIDE SEQUENCE [LARGE SCALE GENOMIC DNA]</scope>
    <source>
        <strain evidence="6">ESH_2018</strain>
    </source>
</reference>
<keyword evidence="7" id="KW-1185">Reference proteome</keyword>
<dbReference type="CDD" id="cd00683">
    <property type="entry name" value="Trans_IPPS_HH"/>
    <property type="match status" value="1"/>
</dbReference>
<name>A0ABQ7J7E0_9APIC</name>
<dbReference type="Pfam" id="PF00494">
    <property type="entry name" value="SQS_PSY"/>
    <property type="match status" value="1"/>
</dbReference>
<comment type="function">
    <text evidence="5">Catalyzes the condensation of 2 farnesyl pyrophosphate (FPP) moieties to form squalene.</text>
</comment>
<evidence type="ECO:0000313" key="7">
    <source>
        <dbReference type="Proteomes" id="UP000823046"/>
    </source>
</evidence>
<comment type="caution">
    <text evidence="6">The sequence shown here is derived from an EMBL/GenBank/DDBJ whole genome shotgun (WGS) entry which is preliminary data.</text>
</comment>
<comment type="catalytic activity">
    <reaction evidence="5">
        <text>2 (2E,6E)-farnesyl diphosphate + NADH + H(+) = squalene + 2 diphosphate + NAD(+)</text>
        <dbReference type="Rhea" id="RHEA:32299"/>
        <dbReference type="ChEBI" id="CHEBI:15378"/>
        <dbReference type="ChEBI" id="CHEBI:15440"/>
        <dbReference type="ChEBI" id="CHEBI:33019"/>
        <dbReference type="ChEBI" id="CHEBI:57540"/>
        <dbReference type="ChEBI" id="CHEBI:57945"/>
        <dbReference type="ChEBI" id="CHEBI:175763"/>
        <dbReference type="EC" id="2.5.1.21"/>
    </reaction>
</comment>
<evidence type="ECO:0000256" key="1">
    <source>
        <dbReference type="ARBA" id="ARBA00001946"/>
    </source>
</evidence>
<evidence type="ECO:0000256" key="3">
    <source>
        <dbReference type="ARBA" id="ARBA00012373"/>
    </source>
</evidence>
<dbReference type="PANTHER" id="PTHR11626">
    <property type="entry name" value="FARNESYL-DIPHOSPHATE FARNESYLTRANSFERASE"/>
    <property type="match status" value="1"/>
</dbReference>
<keyword evidence="5" id="KW-0472">Membrane</keyword>
<dbReference type="SFLD" id="SFLDS00005">
    <property type="entry name" value="Isoprenoid_Synthase_Type_I"/>
    <property type="match status" value="1"/>
</dbReference>
<organism evidence="6 7">
    <name type="scientific">Cardiosporidium cionae</name>
    <dbReference type="NCBI Taxonomy" id="476202"/>
    <lineage>
        <taxon>Eukaryota</taxon>
        <taxon>Sar</taxon>
        <taxon>Alveolata</taxon>
        <taxon>Apicomplexa</taxon>
        <taxon>Aconoidasida</taxon>
        <taxon>Nephromycida</taxon>
        <taxon>Cardiosporidium</taxon>
    </lineage>
</organism>
<dbReference type="Proteomes" id="UP000823046">
    <property type="component" value="Unassembled WGS sequence"/>
</dbReference>
<dbReference type="PROSITE" id="PS01044">
    <property type="entry name" value="SQUALEN_PHYTOEN_SYN_1"/>
    <property type="match status" value="1"/>
</dbReference>
<dbReference type="NCBIfam" id="TIGR01559">
    <property type="entry name" value="squal_synth"/>
    <property type="match status" value="1"/>
</dbReference>
<comment type="pathway">
    <text evidence="5">Terpene metabolism; lanosterol biosynthesis; lanosterol from farnesyl diphosphate: step 1/3.</text>
</comment>
<comment type="similarity">
    <text evidence="2 5">Belongs to the phytoene/squalene synthase family.</text>
</comment>
<dbReference type="InterPro" id="IPR008949">
    <property type="entry name" value="Isoprenoid_synthase_dom_sf"/>
</dbReference>
<dbReference type="EMBL" id="JADAQX010000558">
    <property type="protein sequence ID" value="KAF8819902.1"/>
    <property type="molecule type" value="Genomic_DNA"/>
</dbReference>
<feature type="transmembrane region" description="Helical" evidence="5">
    <location>
        <begin position="7"/>
        <end position="27"/>
    </location>
</feature>
<proteinExistence type="inferred from homology"/>
<protein>
    <recommendedName>
        <fullName evidence="3 5">Squalene synthase</fullName>
        <shortName evidence="5">SQS</shortName>
        <shortName evidence="5">SS</shortName>
        <ecNumber evidence="3 5">2.5.1.21</ecNumber>
    </recommendedName>
</protein>
<dbReference type="Gene3D" id="1.10.600.10">
    <property type="entry name" value="Farnesyl Diphosphate Synthase"/>
    <property type="match status" value="1"/>
</dbReference>
<keyword evidence="5" id="KW-0812">Transmembrane</keyword>
<dbReference type="EC" id="2.5.1.21" evidence="3 5"/>
<comment type="cofactor">
    <cofactor evidence="1 5">
        <name>Mg(2+)</name>
        <dbReference type="ChEBI" id="CHEBI:18420"/>
    </cofactor>
</comment>
<dbReference type="PANTHER" id="PTHR11626:SF2">
    <property type="entry name" value="SQUALENE SYNTHASE"/>
    <property type="match status" value="1"/>
</dbReference>
<dbReference type="PROSITE" id="PS01045">
    <property type="entry name" value="SQUALEN_PHYTOEN_SYN_2"/>
    <property type="match status" value="1"/>
</dbReference>
<dbReference type="InterPro" id="IPR019845">
    <property type="entry name" value="Squalene/phytoene_synthase_CS"/>
</dbReference>
<evidence type="ECO:0000256" key="4">
    <source>
        <dbReference type="ARBA" id="ARBA00022679"/>
    </source>
</evidence>
<evidence type="ECO:0000256" key="5">
    <source>
        <dbReference type="RuleBase" id="RU368088"/>
    </source>
</evidence>
<keyword evidence="4 5" id="KW-0808">Transferase</keyword>
<dbReference type="InterPro" id="IPR044844">
    <property type="entry name" value="Trans_IPPS_euk-type"/>
</dbReference>
<feature type="transmembrane region" description="Helical" evidence="5">
    <location>
        <begin position="33"/>
        <end position="51"/>
    </location>
</feature>
<gene>
    <name evidence="6" type="ORF">IE077_003818</name>
</gene>
<dbReference type="SFLD" id="SFLDG01018">
    <property type="entry name" value="Squalene/Phytoene_Synthase_Lik"/>
    <property type="match status" value="1"/>
</dbReference>
<evidence type="ECO:0000256" key="2">
    <source>
        <dbReference type="ARBA" id="ARBA00006251"/>
    </source>
</evidence>
<dbReference type="SUPFAM" id="SSF48576">
    <property type="entry name" value="Terpenoid synthases"/>
    <property type="match status" value="1"/>
</dbReference>
<accession>A0ABQ7J7E0</accession>
<comment type="catalytic activity">
    <reaction evidence="5">
        <text>2 (2E,6E)-farnesyl diphosphate + NADPH + H(+) = squalene + 2 diphosphate + NADP(+)</text>
        <dbReference type="Rhea" id="RHEA:32295"/>
        <dbReference type="ChEBI" id="CHEBI:15378"/>
        <dbReference type="ChEBI" id="CHEBI:15440"/>
        <dbReference type="ChEBI" id="CHEBI:33019"/>
        <dbReference type="ChEBI" id="CHEBI:57783"/>
        <dbReference type="ChEBI" id="CHEBI:58349"/>
        <dbReference type="ChEBI" id="CHEBI:175763"/>
        <dbReference type="EC" id="2.5.1.21"/>
    </reaction>
</comment>
<dbReference type="InterPro" id="IPR002060">
    <property type="entry name" value="Squ/phyt_synthse"/>
</dbReference>
<dbReference type="InterPro" id="IPR006449">
    <property type="entry name" value="Squal_synth-like"/>
</dbReference>
<evidence type="ECO:0000313" key="6">
    <source>
        <dbReference type="EMBL" id="KAF8819902.1"/>
    </source>
</evidence>
<dbReference type="InterPro" id="IPR033904">
    <property type="entry name" value="Trans_IPPS_HH"/>
</dbReference>
<keyword evidence="5" id="KW-1133">Transmembrane helix</keyword>